<dbReference type="RefSeq" id="WP_165121703.1">
    <property type="nucleotide sequence ID" value="NZ_JAAKZG010000042.1"/>
</dbReference>
<dbReference type="EMBL" id="JAAKZG010000042">
    <property type="protein sequence ID" value="NGN45333.1"/>
    <property type="molecule type" value="Genomic_DNA"/>
</dbReference>
<accession>A0A7C9RFF8</accession>
<evidence type="ECO:0008006" key="3">
    <source>
        <dbReference type="Google" id="ProtNLM"/>
    </source>
</evidence>
<comment type="caution">
    <text evidence="1">The sequence shown here is derived from an EMBL/GenBank/DDBJ whole genome shotgun (WGS) entry which is preliminary data.</text>
</comment>
<evidence type="ECO:0000313" key="2">
    <source>
        <dbReference type="Proteomes" id="UP000481252"/>
    </source>
</evidence>
<protein>
    <recommendedName>
        <fullName evidence="3">DUF1963 domain-containing protein</fullName>
    </recommendedName>
</protein>
<evidence type="ECO:0000313" key="1">
    <source>
        <dbReference type="EMBL" id="NGN45333.1"/>
    </source>
</evidence>
<name>A0A7C9RFF8_9HYPH</name>
<organism evidence="1 2">
    <name type="scientific">Mesorhizobium zhangyense</name>
    <dbReference type="NCBI Taxonomy" id="1776730"/>
    <lineage>
        <taxon>Bacteria</taxon>
        <taxon>Pseudomonadati</taxon>
        <taxon>Pseudomonadota</taxon>
        <taxon>Alphaproteobacteria</taxon>
        <taxon>Hyphomicrobiales</taxon>
        <taxon>Phyllobacteriaceae</taxon>
        <taxon>Mesorhizobium</taxon>
    </lineage>
</organism>
<gene>
    <name evidence="1" type="ORF">G6N74_30280</name>
</gene>
<reference evidence="1 2" key="1">
    <citation type="submission" date="2020-02" db="EMBL/GenBank/DDBJ databases">
        <title>Genome sequence of the type strain CGMCC 1.15528 of Mesorhizobium zhangyense.</title>
        <authorList>
            <person name="Gao J."/>
            <person name="Sun J."/>
        </authorList>
    </citation>
    <scope>NUCLEOTIDE SEQUENCE [LARGE SCALE GENOMIC DNA]</scope>
    <source>
        <strain evidence="1 2">CGMCC 1.15528</strain>
    </source>
</reference>
<dbReference type="Proteomes" id="UP000481252">
    <property type="component" value="Unassembled WGS sequence"/>
</dbReference>
<proteinExistence type="predicted"/>
<keyword evidence="2" id="KW-1185">Reference proteome</keyword>
<sequence>MAEIDLLLVDGTLTDGPSSETSFGGLPSTDSRFSWPACKSCGGNMQFLGQVRRAGAQRLHLIFMCQNDPGVCSEWEADGGANAVVCTGIEDLKIADAPSEGEVVRAGLRYGARIERVQSLTYDKAREEWAQRHSRRQRDVLGRIGGKAFWLQGDETPSCHHCQKKMGFVAQLEAGPDYETEMNFGGGCGYLFECECAGGTGKFLWQN</sequence>
<dbReference type="AlphaFoldDB" id="A0A7C9RFF8"/>